<dbReference type="SUPFAM" id="SSF51703">
    <property type="entry name" value="Cobalamin (vitamin B12)-dependent enzymes"/>
    <property type="match status" value="1"/>
</dbReference>
<dbReference type="InterPro" id="IPR006396">
    <property type="entry name" value="Glu_mut_E"/>
</dbReference>
<proteinExistence type="predicted"/>
<keyword evidence="3" id="KW-0170">Cobalt</keyword>
<dbReference type="GO" id="GO:0019670">
    <property type="term" value="P:anaerobic L-glutamate catabolic process"/>
    <property type="evidence" value="ECO:0007669"/>
    <property type="project" value="InterPro"/>
</dbReference>
<gene>
    <name evidence="4" type="primary">glmE_10</name>
    <name evidence="4" type="ORF">SDC9_179174</name>
</gene>
<sequence>MGGFPQDEAKAFSVISWVAAAAVLAKATKVIVKTRHEAMGVPTKEANAQGLRTTKQLTSMLKDQSLVNIPAVVAESNIIIQETECILKRVEDLGKGDWAVGAVAAFAAGVIDIPFAPSKFNYGKVMPARDNSGAVRFLAVGNIPLAYSLLDFHRSKLEERAQYERRPVSFQMVIDDVYAIGKGFLVGRPV</sequence>
<accession>A0A645GZ66</accession>
<dbReference type="Pfam" id="PF06368">
    <property type="entry name" value="Met_asp_mut_E"/>
    <property type="match status" value="1"/>
</dbReference>
<dbReference type="AlphaFoldDB" id="A0A645GZ66"/>
<dbReference type="GO" id="GO:0050097">
    <property type="term" value="F:methylaspartate mutase activity"/>
    <property type="evidence" value="ECO:0007669"/>
    <property type="project" value="UniProtKB-EC"/>
</dbReference>
<evidence type="ECO:0000256" key="1">
    <source>
        <dbReference type="ARBA" id="ARBA00022628"/>
    </source>
</evidence>
<dbReference type="GO" id="GO:0031419">
    <property type="term" value="F:cobalamin binding"/>
    <property type="evidence" value="ECO:0007669"/>
    <property type="project" value="UniProtKB-KW"/>
</dbReference>
<keyword evidence="1" id="KW-0846">Cobalamin</keyword>
<evidence type="ECO:0000313" key="4">
    <source>
        <dbReference type="EMBL" id="MPN31700.1"/>
    </source>
</evidence>
<organism evidence="4">
    <name type="scientific">bioreactor metagenome</name>
    <dbReference type="NCBI Taxonomy" id="1076179"/>
    <lineage>
        <taxon>unclassified sequences</taxon>
        <taxon>metagenomes</taxon>
        <taxon>ecological metagenomes</taxon>
    </lineage>
</organism>
<dbReference type="Gene3D" id="3.20.20.240">
    <property type="entry name" value="Methylmalonyl-CoA mutase"/>
    <property type="match status" value="1"/>
</dbReference>
<reference evidence="4" key="1">
    <citation type="submission" date="2019-08" db="EMBL/GenBank/DDBJ databases">
        <authorList>
            <person name="Kucharzyk K."/>
            <person name="Murdoch R.W."/>
            <person name="Higgins S."/>
            <person name="Loffler F."/>
        </authorList>
    </citation>
    <scope>NUCLEOTIDE SEQUENCE</scope>
</reference>
<dbReference type="EMBL" id="VSSQ01083348">
    <property type="protein sequence ID" value="MPN31700.1"/>
    <property type="molecule type" value="Genomic_DNA"/>
</dbReference>
<dbReference type="EC" id="5.4.99.1" evidence="4"/>
<protein>
    <submittedName>
        <fullName evidence="4">Glutamate mutase epsilon subunit</fullName>
        <ecNumber evidence="4">5.4.99.1</ecNumber>
    </submittedName>
</protein>
<comment type="caution">
    <text evidence="4">The sequence shown here is derived from an EMBL/GenBank/DDBJ whole genome shotgun (WGS) entry which is preliminary data.</text>
</comment>
<name>A0A645GZ66_9ZZZZ</name>
<evidence type="ECO:0000256" key="2">
    <source>
        <dbReference type="ARBA" id="ARBA00023235"/>
    </source>
</evidence>
<evidence type="ECO:0000256" key="3">
    <source>
        <dbReference type="ARBA" id="ARBA00023285"/>
    </source>
</evidence>
<dbReference type="InterPro" id="IPR014714">
    <property type="entry name" value="Glu_mut_E_C_dom_sf"/>
</dbReference>
<dbReference type="InterPro" id="IPR016176">
    <property type="entry name" value="Cbl-dep_enz_cat"/>
</dbReference>
<dbReference type="Gene3D" id="3.90.970.10">
    <property type="match status" value="1"/>
</dbReference>
<keyword evidence="2 4" id="KW-0413">Isomerase</keyword>